<protein>
    <recommendedName>
        <fullName evidence="2">RNA polymerase sigma factor SigS</fullName>
    </recommendedName>
</protein>
<dbReference type="Pfam" id="PF04542">
    <property type="entry name" value="Sigma70_r2"/>
    <property type="match status" value="1"/>
</dbReference>
<comment type="similarity">
    <text evidence="1">Belongs to the sigma-70 factor family.</text>
</comment>
<dbReference type="Gene3D" id="1.20.120.1810">
    <property type="match status" value="1"/>
</dbReference>
<organism evidence="9 10">
    <name type="scientific">Roseburia hominis (strain DSM 16839 / JCM 17582 / NCIMB 14029 / A2-183)</name>
    <dbReference type="NCBI Taxonomy" id="585394"/>
    <lineage>
        <taxon>Bacteria</taxon>
        <taxon>Bacillati</taxon>
        <taxon>Bacillota</taxon>
        <taxon>Clostridia</taxon>
        <taxon>Lachnospirales</taxon>
        <taxon>Lachnospiraceae</taxon>
        <taxon>Roseburia</taxon>
    </lineage>
</organism>
<dbReference type="InterPro" id="IPR000792">
    <property type="entry name" value="Tscrpt_reg_LuxR_C"/>
</dbReference>
<keyword evidence="9" id="KW-0548">Nucleotidyltransferase</keyword>
<gene>
    <name evidence="9" type="ordered locus">RHOM_11190</name>
</gene>
<dbReference type="KEGG" id="rho:RHOM_11190"/>
<dbReference type="Pfam" id="PF08281">
    <property type="entry name" value="Sigma70_r4_2"/>
    <property type="match status" value="1"/>
</dbReference>
<evidence type="ECO:0000313" key="10">
    <source>
        <dbReference type="Proteomes" id="UP000008178"/>
    </source>
</evidence>
<dbReference type="InterPro" id="IPR036388">
    <property type="entry name" value="WH-like_DNA-bd_sf"/>
</dbReference>
<dbReference type="RefSeq" id="WP_014080358.1">
    <property type="nucleotide sequence ID" value="NC_015977.1"/>
</dbReference>
<dbReference type="GeneID" id="93723990"/>
<dbReference type="eggNOG" id="COG1595">
    <property type="taxonomic scope" value="Bacteria"/>
</dbReference>
<dbReference type="InterPro" id="IPR000943">
    <property type="entry name" value="RNA_pol_sigma70"/>
</dbReference>
<dbReference type="NCBIfam" id="NF006148">
    <property type="entry name" value="PRK08295.1-5"/>
    <property type="match status" value="1"/>
</dbReference>
<dbReference type="PANTHER" id="PTHR30385">
    <property type="entry name" value="SIGMA FACTOR F FLAGELLAR"/>
    <property type="match status" value="1"/>
</dbReference>
<dbReference type="GO" id="GO:0006352">
    <property type="term" value="P:DNA-templated transcription initiation"/>
    <property type="evidence" value="ECO:0007669"/>
    <property type="project" value="InterPro"/>
</dbReference>
<dbReference type="STRING" id="585394.RHOM_11190"/>
<accession>G2SXJ0</accession>
<sequence length="222" mass="25763">MLRKIQPCAERLGGIAGQRGKTEEDVDEYQKLADEELIQKLREGDERIMDYILEKYKPLVLRKANAMFLIGGDTDDLIQEGMIGLFKAIRDYRSDRETSFFHFAELCINRQLYSAVEASNRKKHVPLNTYVSFYSQTTEEGKSLAETLLTDQMDDPEQLVIEQENFTAFWEQLREQLSALERQVLDAYLEGKNYRQIAEELGKSPKTIDNALSRIKGKIRQR</sequence>
<keyword evidence="3" id="KW-0805">Transcription regulation</keyword>
<keyword evidence="9" id="KW-0808">Transferase</keyword>
<evidence type="ECO:0000256" key="5">
    <source>
        <dbReference type="ARBA" id="ARBA00023125"/>
    </source>
</evidence>
<dbReference type="PIRSF" id="PIRSF002939">
    <property type="entry name" value="RNA_polymerase_sigma-H_factor"/>
    <property type="match status" value="1"/>
</dbReference>
<dbReference type="EMBL" id="CP003040">
    <property type="protein sequence ID" value="AEN97347.1"/>
    <property type="molecule type" value="Genomic_DNA"/>
</dbReference>
<dbReference type="InterPro" id="IPR007627">
    <property type="entry name" value="RNA_pol_sigma70_r2"/>
</dbReference>
<dbReference type="SUPFAM" id="SSF46894">
    <property type="entry name" value="C-terminal effector domain of the bipartite response regulators"/>
    <property type="match status" value="1"/>
</dbReference>
<evidence type="ECO:0000256" key="3">
    <source>
        <dbReference type="ARBA" id="ARBA00023015"/>
    </source>
</evidence>
<dbReference type="InterPro" id="IPR014284">
    <property type="entry name" value="RNA_pol_sigma-70_dom"/>
</dbReference>
<dbReference type="InterPro" id="IPR013325">
    <property type="entry name" value="RNA_pol_sigma_r2"/>
</dbReference>
<reference evidence="9 10" key="1">
    <citation type="journal article" date="2015" name="Genome Announc.">
        <title>Complete genome sequence of the human gut symbiont Roseburia hominis.</title>
        <authorList>
            <person name="Travis A.J."/>
            <person name="Kelly D."/>
            <person name="Flint H.J."/>
            <person name="Aminov R.I."/>
        </authorList>
    </citation>
    <scope>NUCLEOTIDE SEQUENCE [LARGE SCALE GENOMIC DNA]</scope>
    <source>
        <strain evidence="10">DSM 16839 / JCM 17582 / NCIMB 14029 / A2-183</strain>
    </source>
</reference>
<dbReference type="InterPro" id="IPR016032">
    <property type="entry name" value="Sig_transdc_resp-reg_C-effctor"/>
</dbReference>
<dbReference type="GO" id="GO:0016987">
    <property type="term" value="F:sigma factor activity"/>
    <property type="evidence" value="ECO:0007669"/>
    <property type="project" value="UniProtKB-KW"/>
</dbReference>
<dbReference type="PANTHER" id="PTHR30385:SF1">
    <property type="entry name" value="RNA POLYMERASE SIGMA-H FACTOR"/>
    <property type="match status" value="1"/>
</dbReference>
<proteinExistence type="inferred from homology"/>
<dbReference type="PRINTS" id="PR00038">
    <property type="entry name" value="HTHLUXR"/>
</dbReference>
<feature type="domain" description="RNA polymerase sigma-70" evidence="8">
    <location>
        <begin position="76"/>
        <end position="89"/>
    </location>
</feature>
<dbReference type="SUPFAM" id="SSF88946">
    <property type="entry name" value="Sigma2 domain of RNA polymerase sigma factors"/>
    <property type="match status" value="1"/>
</dbReference>
<evidence type="ECO:0000256" key="4">
    <source>
        <dbReference type="ARBA" id="ARBA00023082"/>
    </source>
</evidence>
<dbReference type="InterPro" id="IPR016371">
    <property type="entry name" value="RNA_pol_sigma-H_factor"/>
</dbReference>
<keyword evidence="5" id="KW-0238">DNA-binding</keyword>
<dbReference type="PROSITE" id="PS00715">
    <property type="entry name" value="SIGMA70_1"/>
    <property type="match status" value="1"/>
</dbReference>
<dbReference type="SMART" id="SM00421">
    <property type="entry name" value="HTH_LUXR"/>
    <property type="match status" value="1"/>
</dbReference>
<dbReference type="InterPro" id="IPR013249">
    <property type="entry name" value="RNA_pol_sigma70_r4_t2"/>
</dbReference>
<evidence type="ECO:0000259" key="8">
    <source>
        <dbReference type="PROSITE" id="PS00715"/>
    </source>
</evidence>
<evidence type="ECO:0000256" key="2">
    <source>
        <dbReference type="ARBA" id="ARBA00021245"/>
    </source>
</evidence>
<dbReference type="GO" id="GO:0003677">
    <property type="term" value="F:DNA binding"/>
    <property type="evidence" value="ECO:0007669"/>
    <property type="project" value="UniProtKB-KW"/>
</dbReference>
<evidence type="ECO:0000256" key="1">
    <source>
        <dbReference type="ARBA" id="ARBA00007788"/>
    </source>
</evidence>
<evidence type="ECO:0000256" key="7">
    <source>
        <dbReference type="ARBA" id="ARBA00024701"/>
    </source>
</evidence>
<dbReference type="Gene3D" id="1.10.10.10">
    <property type="entry name" value="Winged helix-like DNA-binding domain superfamily/Winged helix DNA-binding domain"/>
    <property type="match status" value="1"/>
</dbReference>
<dbReference type="GO" id="GO:0016779">
    <property type="term" value="F:nucleotidyltransferase activity"/>
    <property type="evidence" value="ECO:0007669"/>
    <property type="project" value="UniProtKB-KW"/>
</dbReference>
<evidence type="ECO:0000256" key="6">
    <source>
        <dbReference type="ARBA" id="ARBA00023163"/>
    </source>
</evidence>
<keyword evidence="10" id="KW-1185">Reference proteome</keyword>
<dbReference type="HOGENOM" id="CLU_090333_0_1_9"/>
<keyword evidence="4" id="KW-0731">Sigma factor</keyword>
<dbReference type="OrthoDB" id="9783788at2"/>
<dbReference type="Proteomes" id="UP000008178">
    <property type="component" value="Chromosome"/>
</dbReference>
<dbReference type="AlphaFoldDB" id="G2SXJ0"/>
<dbReference type="NCBIfam" id="TIGR02937">
    <property type="entry name" value="sigma70-ECF"/>
    <property type="match status" value="1"/>
</dbReference>
<dbReference type="BioCyc" id="RHOM585394:G1H02-2234-MONOMER"/>
<evidence type="ECO:0000313" key="9">
    <source>
        <dbReference type="EMBL" id="AEN97347.1"/>
    </source>
</evidence>
<comment type="function">
    <text evidence="7">Sigma factors are initiation factors that promote the attachment of RNA polymerase to specific initiation sites and are then released. Sigma-S contributes to the protection against external stress, thus playing a role in cellular fitness and survival.</text>
</comment>
<keyword evidence="6" id="KW-0804">Transcription</keyword>
<name>G2SXJ0_ROSHA</name>